<reference evidence="2" key="1">
    <citation type="submission" date="2018-11" db="EMBL/GenBank/DDBJ databases">
        <authorList>
            <consortium name="Pathogen Informatics"/>
        </authorList>
    </citation>
    <scope>NUCLEOTIDE SEQUENCE</scope>
</reference>
<comment type="caution">
    <text evidence="2">The sequence shown here is derived from an EMBL/GenBank/DDBJ whole genome shotgun (WGS) entry which is preliminary data.</text>
</comment>
<organism evidence="2 3">
    <name type="scientific">Protopolystoma xenopodis</name>
    <dbReference type="NCBI Taxonomy" id="117903"/>
    <lineage>
        <taxon>Eukaryota</taxon>
        <taxon>Metazoa</taxon>
        <taxon>Spiralia</taxon>
        <taxon>Lophotrochozoa</taxon>
        <taxon>Platyhelminthes</taxon>
        <taxon>Monogenea</taxon>
        <taxon>Polyopisthocotylea</taxon>
        <taxon>Polystomatidea</taxon>
        <taxon>Polystomatidae</taxon>
        <taxon>Protopolystoma</taxon>
    </lineage>
</organism>
<dbReference type="Proteomes" id="UP000784294">
    <property type="component" value="Unassembled WGS sequence"/>
</dbReference>
<evidence type="ECO:0000313" key="2">
    <source>
        <dbReference type="EMBL" id="VEL17645.1"/>
    </source>
</evidence>
<sequence>MNLSSYKNTKAEEQKINPAQKAEEKGEAANCQRDKSKIQLWMWARLLEARALNSPSGDFETKSLSYAPGASEERLLEESRPLDEVRRGQNGSSAISLSGDLGMGKMCACGSACMSVPVCAYRCEVHEASVDGWNGLNRAEQVRCVLDQYFHDSRVYMNAVVKLLGSTLRPHQSGA</sequence>
<dbReference type="AlphaFoldDB" id="A0A3S5FDA5"/>
<keyword evidence="3" id="KW-1185">Reference proteome</keyword>
<gene>
    <name evidence="2" type="ORF">PXEA_LOCUS11085</name>
</gene>
<name>A0A3S5FDA5_9PLAT</name>
<accession>A0A3S5FDA5</accession>
<evidence type="ECO:0000313" key="3">
    <source>
        <dbReference type="Proteomes" id="UP000784294"/>
    </source>
</evidence>
<feature type="compositionally biased region" description="Basic and acidic residues" evidence="1">
    <location>
        <begin position="9"/>
        <end position="32"/>
    </location>
</feature>
<dbReference type="EMBL" id="CAAALY010033548">
    <property type="protein sequence ID" value="VEL17645.1"/>
    <property type="molecule type" value="Genomic_DNA"/>
</dbReference>
<protein>
    <submittedName>
        <fullName evidence="2">Uncharacterized protein</fullName>
    </submittedName>
</protein>
<proteinExistence type="predicted"/>
<evidence type="ECO:0000256" key="1">
    <source>
        <dbReference type="SAM" id="MobiDB-lite"/>
    </source>
</evidence>
<feature type="region of interest" description="Disordered" evidence="1">
    <location>
        <begin position="1"/>
        <end position="32"/>
    </location>
</feature>